<dbReference type="GO" id="GO:0012505">
    <property type="term" value="C:endomembrane system"/>
    <property type="evidence" value="ECO:0007669"/>
    <property type="project" value="UniProtKB-SubCell"/>
</dbReference>
<dbReference type="FunFam" id="3.40.50.10330:FF:000005">
    <property type="entry name" value="Sphingosine kinase 2"/>
    <property type="match status" value="1"/>
</dbReference>
<dbReference type="PROSITE" id="PS50146">
    <property type="entry name" value="DAGK"/>
    <property type="match status" value="1"/>
</dbReference>
<dbReference type="GO" id="GO:0005737">
    <property type="term" value="C:cytoplasm"/>
    <property type="evidence" value="ECO:0007669"/>
    <property type="project" value="TreeGrafter"/>
</dbReference>
<dbReference type="InterPro" id="IPR050187">
    <property type="entry name" value="Lipid_Phosphate_FormReg"/>
</dbReference>
<dbReference type="OrthoDB" id="3853857at2759"/>
<dbReference type="EC" id="2.7.1.91" evidence="7"/>
<dbReference type="GO" id="GO:0046512">
    <property type="term" value="P:sphingosine biosynthetic process"/>
    <property type="evidence" value="ECO:0007669"/>
    <property type="project" value="TreeGrafter"/>
</dbReference>
<dbReference type="GO" id="GO:0008481">
    <property type="term" value="F:sphingosine kinase activity"/>
    <property type="evidence" value="ECO:0007669"/>
    <property type="project" value="UniProtKB-EC"/>
</dbReference>
<dbReference type="Gene3D" id="2.60.200.40">
    <property type="match status" value="2"/>
</dbReference>
<dbReference type="EMBL" id="CAJHNH020002358">
    <property type="protein sequence ID" value="CAG5126429.1"/>
    <property type="molecule type" value="Genomic_DNA"/>
</dbReference>
<evidence type="ECO:0000256" key="3">
    <source>
        <dbReference type="ARBA" id="ARBA00022741"/>
    </source>
</evidence>
<evidence type="ECO:0000256" key="2">
    <source>
        <dbReference type="ARBA" id="ARBA00022679"/>
    </source>
</evidence>
<name>A0A8S3ZB40_9EUPU</name>
<keyword evidence="5" id="KW-0067">ATP-binding</keyword>
<dbReference type="Gene3D" id="3.40.50.10330">
    <property type="entry name" value="Probable inorganic polyphosphate/atp-NAD kinase, domain 1"/>
    <property type="match status" value="1"/>
</dbReference>
<evidence type="ECO:0000313" key="10">
    <source>
        <dbReference type="EMBL" id="CAG5126429.1"/>
    </source>
</evidence>
<dbReference type="PANTHER" id="PTHR12358">
    <property type="entry name" value="SPHINGOSINE KINASE"/>
    <property type="match status" value="1"/>
</dbReference>
<evidence type="ECO:0000256" key="6">
    <source>
        <dbReference type="ARBA" id="ARBA00023136"/>
    </source>
</evidence>
<dbReference type="InterPro" id="IPR001206">
    <property type="entry name" value="Diacylglycerol_kinase_cat_dom"/>
</dbReference>
<feature type="region of interest" description="Disordered" evidence="8">
    <location>
        <begin position="462"/>
        <end position="481"/>
    </location>
</feature>
<protein>
    <recommendedName>
        <fullName evidence="7">sphingosine kinase</fullName>
        <ecNumber evidence="7">2.7.1.91</ecNumber>
    </recommendedName>
</protein>
<dbReference type="InterPro" id="IPR016064">
    <property type="entry name" value="NAD/diacylglycerol_kinase_sf"/>
</dbReference>
<dbReference type="PANTHER" id="PTHR12358:SF112">
    <property type="entry name" value="LD11247P-RELATED"/>
    <property type="match status" value="1"/>
</dbReference>
<evidence type="ECO:0000256" key="5">
    <source>
        <dbReference type="ARBA" id="ARBA00022840"/>
    </source>
</evidence>
<evidence type="ECO:0000256" key="8">
    <source>
        <dbReference type="SAM" id="MobiDB-lite"/>
    </source>
</evidence>
<reference evidence="10" key="1">
    <citation type="submission" date="2021-04" db="EMBL/GenBank/DDBJ databases">
        <authorList>
            <consortium name="Molecular Ecology Group"/>
        </authorList>
    </citation>
    <scope>NUCLEOTIDE SEQUENCE</scope>
</reference>
<dbReference type="InterPro" id="IPR017438">
    <property type="entry name" value="ATP-NAD_kinase_N"/>
</dbReference>
<dbReference type="SUPFAM" id="SSF111331">
    <property type="entry name" value="NAD kinase/diacylglycerol kinase-like"/>
    <property type="match status" value="1"/>
</dbReference>
<keyword evidence="4" id="KW-0418">Kinase</keyword>
<dbReference type="SMART" id="SM00046">
    <property type="entry name" value="DAGKc"/>
    <property type="match status" value="1"/>
</dbReference>
<organism evidence="10 11">
    <name type="scientific">Candidula unifasciata</name>
    <dbReference type="NCBI Taxonomy" id="100452"/>
    <lineage>
        <taxon>Eukaryota</taxon>
        <taxon>Metazoa</taxon>
        <taxon>Spiralia</taxon>
        <taxon>Lophotrochozoa</taxon>
        <taxon>Mollusca</taxon>
        <taxon>Gastropoda</taxon>
        <taxon>Heterobranchia</taxon>
        <taxon>Euthyneura</taxon>
        <taxon>Panpulmonata</taxon>
        <taxon>Eupulmonata</taxon>
        <taxon>Stylommatophora</taxon>
        <taxon>Helicina</taxon>
        <taxon>Helicoidea</taxon>
        <taxon>Geomitridae</taxon>
        <taxon>Candidula</taxon>
    </lineage>
</organism>
<evidence type="ECO:0000259" key="9">
    <source>
        <dbReference type="PROSITE" id="PS50146"/>
    </source>
</evidence>
<dbReference type="GO" id="GO:0005524">
    <property type="term" value="F:ATP binding"/>
    <property type="evidence" value="ECO:0007669"/>
    <property type="project" value="UniProtKB-KW"/>
</dbReference>
<sequence length="715" mass="77998">MAWSHGSLALKMAAIRDDLILEGEFELLAKKKLTHRVTLTRSGLFFHLVSNSSTTYQEKCVKISDIIGCHGFEQCLNVNKSTSSAHHGSSSEYKNGEAKPFRYIPQNTDASACGFVVFAYPFKKKLFSNKKVRTKQVLVFEVPTDSVELLDKRKTVAETWRNIINCLSRGLPVNVNDIASCVPPPRGRMLLLINPHSGPGKAYTIFKNEIAPLLFEASIPYKTIVTEYAGHAGELMKTINLAEWYGVVIVSGDGLLFETINGIMQRDDWATSVKFPIGCLPAGSGNALSCSINYAAGEPVDSFLVLHATFVLVKHRVVPMDLVVIHIPDRTLFSFLSVTWGIVADIDFESEKYRTLGEARFTVGAIKRIIGLRSYKGRVSFLPVAEYMAKDGTGSSKVLAKVRRLSLDSRSSSKGTFNSEDSNSSLGCNSKIFVAQSERQLDSVGGAGDSFVKTGVVTTGGDDSCDLHEDSSGSGGGDAGQIRKESCEIKDINTTSQDTQLFDSTSSPELDVPPGSINNPGLVDSENTTNLQQDVHLKEHNAQASRSPVNGCSVQHHSSMTIISDAKEISVEQETYHVNKAKSTAVPTPLLHPLDQDVPSNWVTLDGNFILAIAVYQTHLGSEMLAAPDAHLSDGLIHLMMIREGISRNALMNLFLTFDQGRHIYSPYVEAVKVLAFRIEPATKNGNIMVDGERFDPTPIQGQILPGVARVMAIK</sequence>
<evidence type="ECO:0000313" key="11">
    <source>
        <dbReference type="Proteomes" id="UP000678393"/>
    </source>
</evidence>
<dbReference type="InterPro" id="IPR045540">
    <property type="entry name" value="YegS/DAGK_C"/>
</dbReference>
<feature type="region of interest" description="Disordered" evidence="8">
    <location>
        <begin position="494"/>
        <end position="514"/>
    </location>
</feature>
<comment type="caution">
    <text evidence="10">The sequence shown here is derived from an EMBL/GenBank/DDBJ whole genome shotgun (WGS) entry which is preliminary data.</text>
</comment>
<dbReference type="GO" id="GO:0016020">
    <property type="term" value="C:membrane"/>
    <property type="evidence" value="ECO:0007669"/>
    <property type="project" value="TreeGrafter"/>
</dbReference>
<proteinExistence type="predicted"/>
<keyword evidence="3" id="KW-0547">Nucleotide-binding</keyword>
<dbReference type="Pfam" id="PF00781">
    <property type="entry name" value="DAGK_cat"/>
    <property type="match status" value="1"/>
</dbReference>
<accession>A0A8S3ZB40</accession>
<evidence type="ECO:0000256" key="1">
    <source>
        <dbReference type="ARBA" id="ARBA00004308"/>
    </source>
</evidence>
<feature type="compositionally biased region" description="Polar residues" evidence="8">
    <location>
        <begin position="494"/>
        <end position="508"/>
    </location>
</feature>
<evidence type="ECO:0000256" key="7">
    <source>
        <dbReference type="ARBA" id="ARBA00044037"/>
    </source>
</evidence>
<comment type="subcellular location">
    <subcellularLocation>
        <location evidence="1">Endomembrane system</location>
    </subcellularLocation>
</comment>
<dbReference type="GO" id="GO:0042981">
    <property type="term" value="P:regulation of apoptotic process"/>
    <property type="evidence" value="ECO:0007669"/>
    <property type="project" value="UniProtKB-ARBA"/>
</dbReference>
<feature type="domain" description="DAGKc" evidence="9">
    <location>
        <begin position="184"/>
        <end position="329"/>
    </location>
</feature>
<keyword evidence="2" id="KW-0808">Transferase</keyword>
<dbReference type="Proteomes" id="UP000678393">
    <property type="component" value="Unassembled WGS sequence"/>
</dbReference>
<gene>
    <name evidence="10" type="ORF">CUNI_LOCUS11987</name>
</gene>
<keyword evidence="11" id="KW-1185">Reference proteome</keyword>
<dbReference type="Pfam" id="PF19279">
    <property type="entry name" value="YegS_C"/>
    <property type="match status" value="1"/>
</dbReference>
<keyword evidence="6" id="KW-0472">Membrane</keyword>
<dbReference type="AlphaFoldDB" id="A0A8S3ZB40"/>
<evidence type="ECO:0000256" key="4">
    <source>
        <dbReference type="ARBA" id="ARBA00022777"/>
    </source>
</evidence>